<comment type="caution">
    <text evidence="1">The sequence shown here is derived from an EMBL/GenBank/DDBJ whole genome shotgun (WGS) entry which is preliminary data.</text>
</comment>
<accession>A0AAV4ZQD5</accession>
<sequence length="216" mass="23649">MRPLPEGTAFALSEVERENLRFLSRALTLRVDPAVVGFVCRRGGPRPGEDWFEASRVLTTTRRAYDVLPKLIRVVGPEAAPGLILYRWRFLSAPPAHDVLEGRRSVLPGSASILAEAAALAYALAQRALADRETRMPAFEAFARTVERDLPFRAGALALHMAGALIDLDAGVRRVAGWASMEDKLRADLLGLGAVRAARSTRSRFSPRSVILHAQE</sequence>
<dbReference type="Proteomes" id="UP001055247">
    <property type="component" value="Unassembled WGS sequence"/>
</dbReference>
<dbReference type="RefSeq" id="WP_238230909.1">
    <property type="nucleotide sequence ID" value="NZ_BPQO01000020.1"/>
</dbReference>
<dbReference type="EMBL" id="BPQO01000020">
    <property type="protein sequence ID" value="GJD90724.1"/>
    <property type="molecule type" value="Genomic_DNA"/>
</dbReference>
<evidence type="ECO:0000313" key="2">
    <source>
        <dbReference type="Proteomes" id="UP001055247"/>
    </source>
</evidence>
<reference evidence="1" key="1">
    <citation type="journal article" date="2016" name="Front. Microbiol.">
        <title>Genome Sequence of the Piezophilic, Mesophilic Sulfate-Reducing Bacterium Desulfovibrio indicus J2T.</title>
        <authorList>
            <person name="Cao J."/>
            <person name="Maignien L."/>
            <person name="Shao Z."/>
            <person name="Alain K."/>
            <person name="Jebbar M."/>
        </authorList>
    </citation>
    <scope>NUCLEOTIDE SEQUENCE</scope>
    <source>
        <strain evidence="1">DSM 16372</strain>
    </source>
</reference>
<organism evidence="1 2">
    <name type="scientific">Methylobacterium hispanicum</name>
    <dbReference type="NCBI Taxonomy" id="270350"/>
    <lineage>
        <taxon>Bacteria</taxon>
        <taxon>Pseudomonadati</taxon>
        <taxon>Pseudomonadota</taxon>
        <taxon>Alphaproteobacteria</taxon>
        <taxon>Hyphomicrobiales</taxon>
        <taxon>Methylobacteriaceae</taxon>
        <taxon>Methylobacterium</taxon>
    </lineage>
</organism>
<evidence type="ECO:0000313" key="1">
    <source>
        <dbReference type="EMBL" id="GJD90724.1"/>
    </source>
</evidence>
<proteinExistence type="predicted"/>
<reference evidence="1" key="2">
    <citation type="submission" date="2021-08" db="EMBL/GenBank/DDBJ databases">
        <authorList>
            <person name="Tani A."/>
            <person name="Ola A."/>
            <person name="Ogura Y."/>
            <person name="Katsura K."/>
            <person name="Hayashi T."/>
        </authorList>
    </citation>
    <scope>NUCLEOTIDE SEQUENCE</scope>
    <source>
        <strain evidence="1">DSM 16372</strain>
    </source>
</reference>
<dbReference type="AlphaFoldDB" id="A0AAV4ZQD5"/>
<name>A0AAV4ZQD5_9HYPH</name>
<gene>
    <name evidence="1" type="ORF">BHAOGJBA_4266</name>
</gene>
<protein>
    <submittedName>
        <fullName evidence="1">Uncharacterized protein</fullName>
    </submittedName>
</protein>
<keyword evidence="2" id="KW-1185">Reference proteome</keyword>